<accession>A0A5D0RR45</accession>
<comment type="caution">
    <text evidence="6">The sequence shown here is derived from an EMBL/GenBank/DDBJ whole genome shotgun (WGS) entry which is preliminary data.</text>
</comment>
<evidence type="ECO:0000256" key="2">
    <source>
        <dbReference type="ARBA" id="ARBA00022723"/>
    </source>
</evidence>
<dbReference type="InterPro" id="IPR036909">
    <property type="entry name" value="Cyt_c-like_dom_sf"/>
</dbReference>
<keyword evidence="7" id="KW-1185">Reference proteome</keyword>
<sequence length="127" mass="12863">MKPRAILIAGAALAGLAGCVEEAPMTGAGLYGEYCASCHGADATGDAGLGAPDLTTLAARHGGTFPARYAMSTIDGYSRDATHGPMPEFGALIASPIETWTDPDGTPTPTPLSLILLAQYLEGVQKG</sequence>
<keyword evidence="1 4" id="KW-0349">Heme</keyword>
<dbReference type="SUPFAM" id="SSF46626">
    <property type="entry name" value="Cytochrome c"/>
    <property type="match status" value="1"/>
</dbReference>
<organism evidence="6 7">
    <name type="scientific">Maritimibacter fusiformis</name>
    <dbReference type="NCBI Taxonomy" id="2603819"/>
    <lineage>
        <taxon>Bacteria</taxon>
        <taxon>Pseudomonadati</taxon>
        <taxon>Pseudomonadota</taxon>
        <taxon>Alphaproteobacteria</taxon>
        <taxon>Rhodobacterales</taxon>
        <taxon>Roseobacteraceae</taxon>
        <taxon>Maritimibacter</taxon>
    </lineage>
</organism>
<dbReference type="Proteomes" id="UP000322080">
    <property type="component" value="Unassembled WGS sequence"/>
</dbReference>
<dbReference type="PROSITE" id="PS51007">
    <property type="entry name" value="CYTC"/>
    <property type="match status" value="1"/>
</dbReference>
<evidence type="ECO:0000259" key="5">
    <source>
        <dbReference type="PROSITE" id="PS51007"/>
    </source>
</evidence>
<protein>
    <submittedName>
        <fullName evidence="6">Cytochrome c</fullName>
    </submittedName>
</protein>
<evidence type="ECO:0000313" key="6">
    <source>
        <dbReference type="EMBL" id="TYB83034.1"/>
    </source>
</evidence>
<reference evidence="6 7" key="1">
    <citation type="submission" date="2019-08" db="EMBL/GenBank/DDBJ databases">
        <title>Identification of a novel species of the genus Boseongicola.</title>
        <authorList>
            <person name="Zhang X.-Q."/>
        </authorList>
    </citation>
    <scope>NUCLEOTIDE SEQUENCE [LARGE SCALE GENOMIC DNA]</scope>
    <source>
        <strain evidence="6 7">HY14</strain>
    </source>
</reference>
<dbReference type="GO" id="GO:0009055">
    <property type="term" value="F:electron transfer activity"/>
    <property type="evidence" value="ECO:0007669"/>
    <property type="project" value="InterPro"/>
</dbReference>
<dbReference type="EMBL" id="VSIY01000003">
    <property type="protein sequence ID" value="TYB83034.1"/>
    <property type="molecule type" value="Genomic_DNA"/>
</dbReference>
<evidence type="ECO:0000256" key="4">
    <source>
        <dbReference type="PROSITE-ProRule" id="PRU00433"/>
    </source>
</evidence>
<dbReference type="GO" id="GO:0020037">
    <property type="term" value="F:heme binding"/>
    <property type="evidence" value="ECO:0007669"/>
    <property type="project" value="InterPro"/>
</dbReference>
<evidence type="ECO:0000256" key="3">
    <source>
        <dbReference type="ARBA" id="ARBA00023004"/>
    </source>
</evidence>
<name>A0A5D0RR45_9RHOB</name>
<keyword evidence="2 4" id="KW-0479">Metal-binding</keyword>
<dbReference type="RefSeq" id="WP_148376124.1">
    <property type="nucleotide sequence ID" value="NZ_VSIY01000003.1"/>
</dbReference>
<evidence type="ECO:0000313" key="7">
    <source>
        <dbReference type="Proteomes" id="UP000322080"/>
    </source>
</evidence>
<dbReference type="Gene3D" id="1.10.760.10">
    <property type="entry name" value="Cytochrome c-like domain"/>
    <property type="match status" value="1"/>
</dbReference>
<evidence type="ECO:0000256" key="1">
    <source>
        <dbReference type="ARBA" id="ARBA00022617"/>
    </source>
</evidence>
<proteinExistence type="predicted"/>
<keyword evidence="3 4" id="KW-0408">Iron</keyword>
<gene>
    <name evidence="6" type="ORF">FVF75_02290</name>
</gene>
<dbReference type="PROSITE" id="PS51257">
    <property type="entry name" value="PROKAR_LIPOPROTEIN"/>
    <property type="match status" value="1"/>
</dbReference>
<dbReference type="InterPro" id="IPR009056">
    <property type="entry name" value="Cyt_c-like_dom"/>
</dbReference>
<dbReference type="AlphaFoldDB" id="A0A5D0RR45"/>
<feature type="domain" description="Cytochrome c" evidence="5">
    <location>
        <begin position="22"/>
        <end position="125"/>
    </location>
</feature>
<dbReference type="Pfam" id="PF13442">
    <property type="entry name" value="Cytochrome_CBB3"/>
    <property type="match status" value="1"/>
</dbReference>
<dbReference type="GO" id="GO:0046872">
    <property type="term" value="F:metal ion binding"/>
    <property type="evidence" value="ECO:0007669"/>
    <property type="project" value="UniProtKB-KW"/>
</dbReference>